<protein>
    <submittedName>
        <fullName evidence="1">HAD family hydrolase</fullName>
    </submittedName>
</protein>
<dbReference type="InterPro" id="IPR023198">
    <property type="entry name" value="PGP-like_dom2"/>
</dbReference>
<organism evidence="1 2">
    <name type="scientific">Cellulomonas dongxiuzhuiae</name>
    <dbReference type="NCBI Taxonomy" id="2819979"/>
    <lineage>
        <taxon>Bacteria</taxon>
        <taxon>Bacillati</taxon>
        <taxon>Actinomycetota</taxon>
        <taxon>Actinomycetes</taxon>
        <taxon>Micrococcales</taxon>
        <taxon>Cellulomonadaceae</taxon>
        <taxon>Cellulomonas</taxon>
    </lineage>
</organism>
<proteinExistence type="predicted"/>
<dbReference type="SUPFAM" id="SSF56784">
    <property type="entry name" value="HAD-like"/>
    <property type="match status" value="1"/>
</dbReference>
<dbReference type="InterPro" id="IPR023214">
    <property type="entry name" value="HAD_sf"/>
</dbReference>
<dbReference type="GO" id="GO:0016787">
    <property type="term" value="F:hydrolase activity"/>
    <property type="evidence" value="ECO:0007669"/>
    <property type="project" value="UniProtKB-KW"/>
</dbReference>
<gene>
    <name evidence="1" type="ORF">KKR89_17660</name>
</gene>
<dbReference type="PANTHER" id="PTHR43434:SF1">
    <property type="entry name" value="PHOSPHOGLYCOLATE PHOSPHATASE"/>
    <property type="match status" value="1"/>
</dbReference>
<dbReference type="SFLD" id="SFLDG01129">
    <property type="entry name" value="C1.5:_HAD__Beta-PGM__Phosphata"/>
    <property type="match status" value="1"/>
</dbReference>
<dbReference type="InterPro" id="IPR050155">
    <property type="entry name" value="HAD-like_hydrolase_sf"/>
</dbReference>
<dbReference type="Gene3D" id="1.10.150.240">
    <property type="entry name" value="Putative phosphatase, domain 2"/>
    <property type="match status" value="1"/>
</dbReference>
<dbReference type="InterPro" id="IPR006439">
    <property type="entry name" value="HAD-SF_hydro_IA"/>
</dbReference>
<dbReference type="SFLD" id="SFLDS00003">
    <property type="entry name" value="Haloacid_Dehalogenase"/>
    <property type="match status" value="1"/>
</dbReference>
<dbReference type="InterPro" id="IPR041492">
    <property type="entry name" value="HAD_2"/>
</dbReference>
<dbReference type="InterPro" id="IPR036412">
    <property type="entry name" value="HAD-like_sf"/>
</dbReference>
<name>A0ABX8GKH7_9CELL</name>
<evidence type="ECO:0000313" key="2">
    <source>
        <dbReference type="Proteomes" id="UP000679335"/>
    </source>
</evidence>
<keyword evidence="2" id="KW-1185">Reference proteome</keyword>
<dbReference type="Gene3D" id="3.40.50.1000">
    <property type="entry name" value="HAD superfamily/HAD-like"/>
    <property type="match status" value="1"/>
</dbReference>
<evidence type="ECO:0000313" key="1">
    <source>
        <dbReference type="EMBL" id="QWC16041.1"/>
    </source>
</evidence>
<dbReference type="Proteomes" id="UP000679335">
    <property type="component" value="Chromosome"/>
</dbReference>
<dbReference type="EMBL" id="CP076023">
    <property type="protein sequence ID" value="QWC16041.1"/>
    <property type="molecule type" value="Genomic_DNA"/>
</dbReference>
<dbReference type="RefSeq" id="WP_208196614.1">
    <property type="nucleotide sequence ID" value="NZ_CP076023.1"/>
</dbReference>
<dbReference type="NCBIfam" id="TIGR01509">
    <property type="entry name" value="HAD-SF-IA-v3"/>
    <property type="match status" value="1"/>
</dbReference>
<accession>A0ABX8GKH7</accession>
<dbReference type="Pfam" id="PF13419">
    <property type="entry name" value="HAD_2"/>
    <property type="match status" value="1"/>
</dbReference>
<keyword evidence="1" id="KW-0378">Hydrolase</keyword>
<reference evidence="1 2" key="1">
    <citation type="submission" date="2021-05" db="EMBL/GenBank/DDBJ databases">
        <title>Novel species in genus Cellulomonas.</title>
        <authorList>
            <person name="Zhang G."/>
        </authorList>
    </citation>
    <scope>NUCLEOTIDE SEQUENCE [LARGE SCALE GENOMIC DNA]</scope>
    <source>
        <strain evidence="2">zg-ZUI157</strain>
    </source>
</reference>
<sequence>MKRYVLLDHDGVLVDTEHWYYEAGAHALAEAGVTLDKARYLGDMTQGLGTWDQARAAGVDEQTIDRLRAVRDARYQEHLRTQPIEIDGVVEALAELSQHARLAVVTSSKRADFDLIHAERRIRGFLDFVLVREDYGRAKPHPEPYLMGLQRFGAARADTLVVEDSERGLRSAVAAGIDCAVVDNDFTRSGDFSGARYRIGTLSEVLDIVRGAG</sequence>
<dbReference type="PANTHER" id="PTHR43434">
    <property type="entry name" value="PHOSPHOGLYCOLATE PHOSPHATASE"/>
    <property type="match status" value="1"/>
</dbReference>